<feature type="transmembrane region" description="Helical" evidence="32">
    <location>
        <begin position="166"/>
        <end position="189"/>
    </location>
</feature>
<dbReference type="EMBL" id="NCKV01005694">
    <property type="protein sequence ID" value="RWS23904.1"/>
    <property type="molecule type" value="Genomic_DNA"/>
</dbReference>
<evidence type="ECO:0000256" key="6">
    <source>
        <dbReference type="ARBA" id="ARBA00001349"/>
    </source>
</evidence>
<dbReference type="PANTHER" id="PTHR10408:SF7">
    <property type="entry name" value="DIACYLGLYCEROL O-ACYLTRANSFERASE 1"/>
    <property type="match status" value="1"/>
</dbReference>
<accession>A0A443S8U9</accession>
<keyword evidence="14 32" id="KW-1133">Transmembrane helix</keyword>
<dbReference type="Proteomes" id="UP000288716">
    <property type="component" value="Unassembled WGS sequence"/>
</dbReference>
<dbReference type="InterPro" id="IPR027251">
    <property type="entry name" value="Diacylglycerol_acylTrfase1"/>
</dbReference>
<dbReference type="UniPathway" id="UPA00230"/>
<comment type="catalytic activity">
    <reaction evidence="26">
        <text>hexadecan-1-ol + hexadecanoyl-CoA = hexadecyl hexadecanoate + CoA</text>
        <dbReference type="Rhea" id="RHEA:38167"/>
        <dbReference type="ChEBI" id="CHEBI:16125"/>
        <dbReference type="ChEBI" id="CHEBI:57287"/>
        <dbReference type="ChEBI" id="CHEBI:57379"/>
        <dbReference type="ChEBI" id="CHEBI:75584"/>
    </reaction>
    <physiologicalReaction direction="left-to-right" evidence="26">
        <dbReference type="Rhea" id="RHEA:38168"/>
    </physiologicalReaction>
</comment>
<comment type="catalytic activity">
    <reaction evidence="25">
        <text>1,2-di-(9Z-octadecenoyl)-glycerol + (9Z)-octadecenoate + H(+) = 1,2,3-tri-(9Z-octadecenoyl)-glycerol + H2O</text>
        <dbReference type="Rhea" id="RHEA:38379"/>
        <dbReference type="ChEBI" id="CHEBI:15377"/>
        <dbReference type="ChEBI" id="CHEBI:15378"/>
        <dbReference type="ChEBI" id="CHEBI:30823"/>
        <dbReference type="ChEBI" id="CHEBI:52323"/>
        <dbReference type="ChEBI" id="CHEBI:53753"/>
    </reaction>
    <physiologicalReaction direction="left-to-right" evidence="25">
        <dbReference type="Rhea" id="RHEA:38380"/>
    </physiologicalReaction>
</comment>
<feature type="transmembrane region" description="Helical" evidence="32">
    <location>
        <begin position="64"/>
        <end position="85"/>
    </location>
</feature>
<organism evidence="33 34">
    <name type="scientific">Leptotrombidium deliense</name>
    <dbReference type="NCBI Taxonomy" id="299467"/>
    <lineage>
        <taxon>Eukaryota</taxon>
        <taxon>Metazoa</taxon>
        <taxon>Ecdysozoa</taxon>
        <taxon>Arthropoda</taxon>
        <taxon>Chelicerata</taxon>
        <taxon>Arachnida</taxon>
        <taxon>Acari</taxon>
        <taxon>Acariformes</taxon>
        <taxon>Trombidiformes</taxon>
        <taxon>Prostigmata</taxon>
        <taxon>Anystina</taxon>
        <taxon>Parasitengona</taxon>
        <taxon>Trombiculoidea</taxon>
        <taxon>Trombiculidae</taxon>
        <taxon>Leptotrombidium</taxon>
    </lineage>
</organism>
<gene>
    <name evidence="33" type="ORF">B4U80_08939</name>
</gene>
<dbReference type="PIRSF" id="PIRSF500231">
    <property type="entry name" value="Oat_dag"/>
    <property type="match status" value="1"/>
</dbReference>
<evidence type="ECO:0000256" key="32">
    <source>
        <dbReference type="SAM" id="Phobius"/>
    </source>
</evidence>
<evidence type="ECO:0000256" key="3">
    <source>
        <dbReference type="ARBA" id="ARBA00000895"/>
    </source>
</evidence>
<evidence type="ECO:0000256" key="13">
    <source>
        <dbReference type="ARBA" id="ARBA00022824"/>
    </source>
</evidence>
<comment type="catalytic activity">
    <reaction evidence="7">
        <text>all-trans-retinol + hexadecanoyl-CoA = all-trans-retinyl hexadecanoate + CoA</text>
        <dbReference type="Rhea" id="RHEA:38175"/>
        <dbReference type="ChEBI" id="CHEBI:17336"/>
        <dbReference type="ChEBI" id="CHEBI:17616"/>
        <dbReference type="ChEBI" id="CHEBI:57287"/>
        <dbReference type="ChEBI" id="CHEBI:57379"/>
    </reaction>
    <physiologicalReaction direction="left-to-right" evidence="7">
        <dbReference type="Rhea" id="RHEA:38176"/>
    </physiologicalReaction>
</comment>
<evidence type="ECO:0000256" key="14">
    <source>
        <dbReference type="ARBA" id="ARBA00022989"/>
    </source>
</evidence>
<evidence type="ECO:0000256" key="5">
    <source>
        <dbReference type="ARBA" id="ARBA00001313"/>
    </source>
</evidence>
<dbReference type="STRING" id="299467.A0A443S8U9"/>
<comment type="catalytic activity">
    <reaction evidence="20">
        <text>1-O-(9Z-octadecenyl)-glycerol + (9Z)-octadecenoyl-CoA = 1-O-(9Z-octadecyl)-3-(9Z-octadecenoyl)-glycerol + CoA</text>
        <dbReference type="Rhea" id="RHEA:55340"/>
        <dbReference type="ChEBI" id="CHEBI:34116"/>
        <dbReference type="ChEBI" id="CHEBI:57287"/>
        <dbReference type="ChEBI" id="CHEBI:57387"/>
        <dbReference type="ChEBI" id="CHEBI:197429"/>
    </reaction>
    <physiologicalReaction direction="left-to-right" evidence="20">
        <dbReference type="Rhea" id="RHEA:55341"/>
    </physiologicalReaction>
</comment>
<keyword evidence="34" id="KW-1185">Reference proteome</keyword>
<evidence type="ECO:0000256" key="16">
    <source>
        <dbReference type="ARBA" id="ARBA00023315"/>
    </source>
</evidence>
<feature type="transmembrane region" description="Helical" evidence="32">
    <location>
        <begin position="136"/>
        <end position="160"/>
    </location>
</feature>
<keyword evidence="15 29" id="KW-0472">Membrane</keyword>
<evidence type="ECO:0000256" key="25">
    <source>
        <dbReference type="ARBA" id="ARBA00048728"/>
    </source>
</evidence>
<evidence type="ECO:0000256" key="12">
    <source>
        <dbReference type="ARBA" id="ARBA00022692"/>
    </source>
</evidence>
<evidence type="ECO:0000256" key="4">
    <source>
        <dbReference type="ARBA" id="ARBA00001118"/>
    </source>
</evidence>
<evidence type="ECO:0000313" key="34">
    <source>
        <dbReference type="Proteomes" id="UP000288716"/>
    </source>
</evidence>
<keyword evidence="16 29" id="KW-0012">Acyltransferase</keyword>
<dbReference type="InterPro" id="IPR014371">
    <property type="entry name" value="Oat_ACAT_DAG_ARE"/>
</dbReference>
<comment type="catalytic activity">
    <reaction evidence="18">
        <text>1,2-di-(9Z-octadecenoyl)-sn-glycerol + (9Z)-octadecenoyl-CoA = 1,2,3-tri-(9Z-octadecenoyl)-glycerol + CoA</text>
        <dbReference type="Rhea" id="RHEA:38219"/>
        <dbReference type="ChEBI" id="CHEBI:52333"/>
        <dbReference type="ChEBI" id="CHEBI:53753"/>
        <dbReference type="ChEBI" id="CHEBI:57287"/>
        <dbReference type="ChEBI" id="CHEBI:57387"/>
    </reaction>
    <physiologicalReaction direction="left-to-right" evidence="18">
        <dbReference type="Rhea" id="RHEA:38220"/>
    </physiologicalReaction>
</comment>
<evidence type="ECO:0000256" key="26">
    <source>
        <dbReference type="ARBA" id="ARBA00048907"/>
    </source>
</evidence>
<feature type="transmembrane region" description="Helical" evidence="32">
    <location>
        <begin position="105"/>
        <end position="124"/>
    </location>
</feature>
<evidence type="ECO:0000256" key="17">
    <source>
        <dbReference type="ARBA" id="ARBA00023610"/>
    </source>
</evidence>
<evidence type="ECO:0000256" key="30">
    <source>
        <dbReference type="PIRSR" id="PIRSR000439-1"/>
    </source>
</evidence>
<evidence type="ECO:0000256" key="15">
    <source>
        <dbReference type="ARBA" id="ARBA00023136"/>
    </source>
</evidence>
<keyword evidence="11 29" id="KW-0808">Transferase</keyword>
<name>A0A443S8U9_9ACAR</name>
<evidence type="ECO:0000256" key="11">
    <source>
        <dbReference type="ARBA" id="ARBA00022679"/>
    </source>
</evidence>
<evidence type="ECO:0000256" key="1">
    <source>
        <dbReference type="ARBA" id="ARBA00000174"/>
    </source>
</evidence>
<dbReference type="GO" id="GO:0004144">
    <property type="term" value="F:diacylglycerol O-acyltransferase activity"/>
    <property type="evidence" value="ECO:0007669"/>
    <property type="project" value="UniProtKB-EC"/>
</dbReference>
<dbReference type="GO" id="GO:0005789">
    <property type="term" value="C:endoplasmic reticulum membrane"/>
    <property type="evidence" value="ECO:0007669"/>
    <property type="project" value="UniProtKB-SubCell"/>
</dbReference>
<dbReference type="InterPro" id="IPR004299">
    <property type="entry name" value="MBOAT_fam"/>
</dbReference>
<feature type="transmembrane region" description="Helical" evidence="32">
    <location>
        <begin position="438"/>
        <end position="456"/>
    </location>
</feature>
<comment type="catalytic activity">
    <reaction evidence="1">
        <text>hexadecane-1,2-diol + hexadecanoyl-CoA = 2-hydroxyhexadecyl hexadecanoate + CoA</text>
        <dbReference type="Rhea" id="RHEA:38171"/>
        <dbReference type="ChEBI" id="CHEBI:57287"/>
        <dbReference type="ChEBI" id="CHEBI:57379"/>
        <dbReference type="ChEBI" id="CHEBI:75586"/>
        <dbReference type="ChEBI" id="CHEBI:75587"/>
    </reaction>
    <physiologicalReaction direction="left-to-right" evidence="1">
        <dbReference type="Rhea" id="RHEA:38172"/>
    </physiologicalReaction>
</comment>
<comment type="catalytic activity">
    <reaction evidence="27">
        <text>1-(9Z-octadecenoyl)-glycerol + (9Z)-octadecenoyl-CoA = 1,2-di-(9Z-octadecenoyl)-glycerol + CoA</text>
        <dbReference type="Rhea" id="RHEA:37915"/>
        <dbReference type="ChEBI" id="CHEBI:52323"/>
        <dbReference type="ChEBI" id="CHEBI:57287"/>
        <dbReference type="ChEBI" id="CHEBI:57387"/>
        <dbReference type="ChEBI" id="CHEBI:75342"/>
    </reaction>
    <physiologicalReaction direction="left-to-right" evidence="27">
        <dbReference type="Rhea" id="RHEA:37916"/>
    </physiologicalReaction>
</comment>
<feature type="transmembrane region" description="Helical" evidence="32">
    <location>
        <begin position="468"/>
        <end position="486"/>
    </location>
</feature>
<sequence length="496" mass="58615">MTAKNKKSAANGELRSRRTQSVGRITDIQDKHKRQRAEQCDDPCHEPKDSLLTSSSGYTNYRGLLNLCIVLLLLSNARVALENVIKYGILVDPLQWLRFLGNPTVWPSVQILCGMNVFIMISYFQERYLFSTGIMSESAGAVLTTVNILSVIIVPAYIVFVFECHVVASSVALGVVTMVCLKLVSYHMVNYWCREDIRKRSHHYHASPNNYILRRHRSSSHNERQNTPAVVYKTASSLFNEDMEETKVDYPDNLHLRDLYYFMFAPTICYELNFPRSQRIRKRFLIRRFIEMVFLLQLILGLIQQWLIPTINNSLKPLQEMNYLKMAERLLKLAVPNHVIWLLFFYWFFHSSLNFVGELLRFADRQFYRDWWLVPFLNAESVHYFWQNWNIPAHRWCLRHLYKPLLRRGFSKYQASIAVFFVSAFFHEYLVSVPLKMFRVWAFSGMFFQIPFAMFVSQLKNYPHYANIAVWVSLIIGQPLCILMYYHDYYIMNHTN</sequence>
<keyword evidence="13 29" id="KW-0256">Endoplasmic reticulum</keyword>
<comment type="catalytic activity">
    <reaction evidence="24">
        <text>an acyl-CoA + a 1,2-diacyl-sn-glycerol = a triacyl-sn-glycerol + CoA</text>
        <dbReference type="Rhea" id="RHEA:10868"/>
        <dbReference type="ChEBI" id="CHEBI:17815"/>
        <dbReference type="ChEBI" id="CHEBI:57287"/>
        <dbReference type="ChEBI" id="CHEBI:58342"/>
        <dbReference type="ChEBI" id="CHEBI:64615"/>
        <dbReference type="EC" id="2.3.1.20"/>
    </reaction>
    <physiologicalReaction direction="left-to-right" evidence="24">
        <dbReference type="Rhea" id="RHEA:10869"/>
    </physiologicalReaction>
</comment>
<dbReference type="Pfam" id="PF03062">
    <property type="entry name" value="MBOAT"/>
    <property type="match status" value="1"/>
</dbReference>
<evidence type="ECO:0000256" key="2">
    <source>
        <dbReference type="ARBA" id="ARBA00000633"/>
    </source>
</evidence>
<evidence type="ECO:0000256" key="28">
    <source>
        <dbReference type="ARBA" id="ARBA00049549"/>
    </source>
</evidence>
<comment type="catalytic activity">
    <reaction evidence="28">
        <text>1,3-di-(9Z-octadecenoyl)-glycerol + (9Z)-octadecenoyl-CoA = 1,2,3-tri-(9Z-octadecenoyl)-glycerol + CoA</text>
        <dbReference type="Rhea" id="RHEA:38435"/>
        <dbReference type="ChEBI" id="CHEBI:53753"/>
        <dbReference type="ChEBI" id="CHEBI:57287"/>
        <dbReference type="ChEBI" id="CHEBI:57387"/>
        <dbReference type="ChEBI" id="CHEBI:75735"/>
    </reaction>
    <physiologicalReaction direction="left-to-right" evidence="28">
        <dbReference type="Rhea" id="RHEA:38436"/>
    </physiologicalReaction>
</comment>
<comment type="catalytic activity">
    <reaction evidence="4">
        <text>hexadecane-1,2-diol + 2 hexadecanoyl-CoA = 1,2-O,O-dihexadecanoyl-1,2-hexadecanediol + 2 CoA</text>
        <dbReference type="Rhea" id="RHEA:38211"/>
        <dbReference type="ChEBI" id="CHEBI:57287"/>
        <dbReference type="ChEBI" id="CHEBI:57379"/>
        <dbReference type="ChEBI" id="CHEBI:75586"/>
        <dbReference type="ChEBI" id="CHEBI:75608"/>
    </reaction>
    <physiologicalReaction direction="left-to-right" evidence="4">
        <dbReference type="Rhea" id="RHEA:38212"/>
    </physiologicalReaction>
</comment>
<comment type="caution">
    <text evidence="33">The sequence shown here is derived from an EMBL/GenBank/DDBJ whole genome shotgun (WGS) entry which is preliminary data.</text>
</comment>
<dbReference type="PIRSF" id="PIRSF000439">
    <property type="entry name" value="Oat_ACAT_DAG_ARE"/>
    <property type="match status" value="1"/>
</dbReference>
<evidence type="ECO:0000256" key="19">
    <source>
        <dbReference type="ARBA" id="ARBA00047609"/>
    </source>
</evidence>
<comment type="catalytic activity">
    <reaction evidence="23">
        <text>1-octadecanoyl-2-(5Z,8Z,11Z,14Z-eicosatetraenoyl)-sn-glycerol + (9Z)-octadecenoyl-CoA = 1-octadecanoyl-2-(5Z,8Z,11Z,14Z)-eicosatetraenoyl-3-(9Z)-octadecenoyl-sn-glycerol + CoA</text>
        <dbReference type="Rhea" id="RHEA:38307"/>
        <dbReference type="ChEBI" id="CHEBI:57287"/>
        <dbReference type="ChEBI" id="CHEBI:57387"/>
        <dbReference type="ChEBI" id="CHEBI:75728"/>
        <dbReference type="ChEBI" id="CHEBI:75729"/>
    </reaction>
    <physiologicalReaction direction="left-to-right" evidence="23">
        <dbReference type="Rhea" id="RHEA:38308"/>
    </physiologicalReaction>
</comment>
<evidence type="ECO:0000313" key="33">
    <source>
        <dbReference type="EMBL" id="RWS23904.1"/>
    </source>
</evidence>
<reference evidence="33 34" key="1">
    <citation type="journal article" date="2018" name="Gigascience">
        <title>Genomes of trombidid mites reveal novel predicted allergens and laterally-transferred genes associated with secondary metabolism.</title>
        <authorList>
            <person name="Dong X."/>
            <person name="Chaisiri K."/>
            <person name="Xia D."/>
            <person name="Armstrong S.D."/>
            <person name="Fang Y."/>
            <person name="Donnelly M.J."/>
            <person name="Kadowaki T."/>
            <person name="McGarry J.W."/>
            <person name="Darby A.C."/>
            <person name="Makepeace B.L."/>
        </authorList>
    </citation>
    <scope>NUCLEOTIDE SEQUENCE [LARGE SCALE GENOMIC DNA]</scope>
    <source>
        <strain evidence="33">UoL-UT</strain>
    </source>
</reference>
<dbReference type="GO" id="GO:0019432">
    <property type="term" value="P:triglyceride biosynthetic process"/>
    <property type="evidence" value="ECO:0007669"/>
    <property type="project" value="InterPro"/>
</dbReference>
<dbReference type="GO" id="GO:0050252">
    <property type="term" value="F:retinol O-fatty-acyltransferase activity"/>
    <property type="evidence" value="ECO:0007669"/>
    <property type="project" value="UniProtKB-EC"/>
</dbReference>
<evidence type="ECO:0000256" key="10">
    <source>
        <dbReference type="ARBA" id="ARBA00009010"/>
    </source>
</evidence>
<protein>
    <recommendedName>
        <fullName evidence="29">O-acyltransferase</fullName>
    </recommendedName>
</protein>
<evidence type="ECO:0000256" key="24">
    <source>
        <dbReference type="ARBA" id="ARBA00048634"/>
    </source>
</evidence>
<feature type="region of interest" description="Disordered" evidence="31">
    <location>
        <begin position="1"/>
        <end position="44"/>
    </location>
</feature>
<dbReference type="PANTHER" id="PTHR10408">
    <property type="entry name" value="STEROL O-ACYLTRANSFERASE"/>
    <property type="match status" value="1"/>
</dbReference>
<comment type="catalytic activity">
    <reaction evidence="6">
        <text>1,2-di-(9Z-octadecenoyl)-sn-glycerol + hexadecanoyl-CoA = 1,2-di-(9Z)-octadecenoyl-3-hexadecanoyl-sn-glycerol + CoA</text>
        <dbReference type="Rhea" id="RHEA:38163"/>
        <dbReference type="ChEBI" id="CHEBI:52333"/>
        <dbReference type="ChEBI" id="CHEBI:57287"/>
        <dbReference type="ChEBI" id="CHEBI:57379"/>
        <dbReference type="ChEBI" id="CHEBI:75583"/>
    </reaction>
    <physiologicalReaction direction="left-to-right" evidence="6">
        <dbReference type="Rhea" id="RHEA:38164"/>
    </physiologicalReaction>
</comment>
<evidence type="ECO:0000256" key="7">
    <source>
        <dbReference type="ARBA" id="ARBA00001764"/>
    </source>
</evidence>
<comment type="catalytic activity">
    <reaction evidence="19">
        <text>1-O-(9Z-octadecyl)-3-(9Z-octadecenoyl)-glycerol + (9Z)-octadecenoyl-CoA = 1-O-(9Z-octadecenyl)-2,3-di-(9Z-octadecenoyl)glycerol + CoA</text>
        <dbReference type="Rhea" id="RHEA:55344"/>
        <dbReference type="ChEBI" id="CHEBI:57287"/>
        <dbReference type="ChEBI" id="CHEBI:57387"/>
        <dbReference type="ChEBI" id="CHEBI:138735"/>
        <dbReference type="ChEBI" id="CHEBI:197429"/>
    </reaction>
    <physiologicalReaction direction="left-to-right" evidence="19">
        <dbReference type="Rhea" id="RHEA:55345"/>
    </physiologicalReaction>
</comment>
<dbReference type="AlphaFoldDB" id="A0A443S8U9"/>
<evidence type="ECO:0000256" key="21">
    <source>
        <dbReference type="ARBA" id="ARBA00048096"/>
    </source>
</evidence>
<dbReference type="OrthoDB" id="10039049at2759"/>
<evidence type="ECO:0000256" key="23">
    <source>
        <dbReference type="ARBA" id="ARBA00048614"/>
    </source>
</evidence>
<feature type="transmembrane region" description="Helical" evidence="32">
    <location>
        <begin position="339"/>
        <end position="360"/>
    </location>
</feature>
<proteinExistence type="inferred from homology"/>
<comment type="similarity">
    <text evidence="10 29">Belongs to the membrane-bound acyltransferase family. Sterol o-acyltransferase subfamily.</text>
</comment>
<evidence type="ECO:0000256" key="27">
    <source>
        <dbReference type="ARBA" id="ARBA00049168"/>
    </source>
</evidence>
<comment type="subunit">
    <text evidence="17">Homodimer or homotetramer; both forms have similar enzymatic activities.</text>
</comment>
<evidence type="ECO:0000256" key="9">
    <source>
        <dbReference type="ARBA" id="ARBA00005175"/>
    </source>
</evidence>
<comment type="catalytic activity">
    <reaction evidence="2">
        <text>all-trans-retinol + an acyl-CoA = an all-trans-retinyl ester + CoA</text>
        <dbReference type="Rhea" id="RHEA:11488"/>
        <dbReference type="ChEBI" id="CHEBI:17336"/>
        <dbReference type="ChEBI" id="CHEBI:57287"/>
        <dbReference type="ChEBI" id="CHEBI:58342"/>
        <dbReference type="ChEBI" id="CHEBI:63410"/>
        <dbReference type="EC" id="2.3.1.76"/>
    </reaction>
    <physiologicalReaction direction="left-to-right" evidence="2">
        <dbReference type="Rhea" id="RHEA:11489"/>
    </physiologicalReaction>
</comment>
<comment type="pathway">
    <text evidence="9">Lipid metabolism; glycerolipid metabolism.</text>
</comment>
<comment type="catalytic activity">
    <reaction evidence="3">
        <text>13-cis-retinol + hexadecanoyl-CoA = 13-cis-retinyl hexadecanoate + CoA</text>
        <dbReference type="Rhea" id="RHEA:55296"/>
        <dbReference type="ChEBI" id="CHEBI:45479"/>
        <dbReference type="ChEBI" id="CHEBI:57287"/>
        <dbReference type="ChEBI" id="CHEBI:57379"/>
        <dbReference type="ChEBI" id="CHEBI:138722"/>
    </reaction>
    <physiologicalReaction direction="left-to-right" evidence="3">
        <dbReference type="Rhea" id="RHEA:55297"/>
    </physiologicalReaction>
</comment>
<evidence type="ECO:0000256" key="31">
    <source>
        <dbReference type="SAM" id="MobiDB-lite"/>
    </source>
</evidence>
<comment type="catalytic activity">
    <reaction evidence="21">
        <text>2,3-di-(9Z)-octadecenoyl-sn-glycerol + (9Z)-octadecenoyl-CoA = 1,2,3-tri-(9Z-octadecenoyl)-glycerol + CoA</text>
        <dbReference type="Rhea" id="RHEA:38439"/>
        <dbReference type="ChEBI" id="CHEBI:53753"/>
        <dbReference type="ChEBI" id="CHEBI:57287"/>
        <dbReference type="ChEBI" id="CHEBI:57387"/>
        <dbReference type="ChEBI" id="CHEBI:75824"/>
    </reaction>
    <physiologicalReaction direction="left-to-right" evidence="21">
        <dbReference type="Rhea" id="RHEA:38440"/>
    </physiologicalReaction>
</comment>
<evidence type="ECO:0000256" key="18">
    <source>
        <dbReference type="ARBA" id="ARBA00047367"/>
    </source>
</evidence>
<comment type="catalytic activity">
    <reaction evidence="5">
        <text>2-(9Z-octadecenoyl)-glycerol + hexadecanoyl-CoA = 1-hexadecanoyl-2-(9Z-octadecenoyl)-sn-glycerol + CoA</text>
        <dbReference type="Rhea" id="RHEA:38071"/>
        <dbReference type="ChEBI" id="CHEBI:57287"/>
        <dbReference type="ChEBI" id="CHEBI:57379"/>
        <dbReference type="ChEBI" id="CHEBI:73990"/>
        <dbReference type="ChEBI" id="CHEBI:75466"/>
    </reaction>
    <physiologicalReaction direction="left-to-right" evidence="5">
        <dbReference type="Rhea" id="RHEA:38072"/>
    </physiologicalReaction>
</comment>
<dbReference type="VEuPathDB" id="VectorBase:LDEU008135"/>
<evidence type="ECO:0000256" key="29">
    <source>
        <dbReference type="PIRNR" id="PIRNR000439"/>
    </source>
</evidence>
<evidence type="ECO:0000256" key="22">
    <source>
        <dbReference type="ARBA" id="ARBA00048135"/>
    </source>
</evidence>
<evidence type="ECO:0000256" key="8">
    <source>
        <dbReference type="ARBA" id="ARBA00004477"/>
    </source>
</evidence>
<feature type="transmembrane region" description="Helical" evidence="32">
    <location>
        <begin position="413"/>
        <end position="432"/>
    </location>
</feature>
<feature type="active site" evidence="30">
    <location>
        <position position="427"/>
    </location>
</feature>
<comment type="subcellular location">
    <subcellularLocation>
        <location evidence="8 29">Endoplasmic reticulum membrane</location>
        <topology evidence="8 29">Multi-pass membrane protein</topology>
    </subcellularLocation>
</comment>
<keyword evidence="12 32" id="KW-0812">Transmembrane</keyword>
<comment type="catalytic activity">
    <reaction evidence="22">
        <text>2-(9Z-octadecenoyl)-glycerol + (9Z)-octadecenoyl-CoA = 1,2-di-(9Z-octadecenoyl)-sn-glycerol + CoA</text>
        <dbReference type="Rhea" id="RHEA:37911"/>
        <dbReference type="ChEBI" id="CHEBI:52333"/>
        <dbReference type="ChEBI" id="CHEBI:57287"/>
        <dbReference type="ChEBI" id="CHEBI:57387"/>
        <dbReference type="ChEBI" id="CHEBI:73990"/>
    </reaction>
    <physiologicalReaction direction="left-to-right" evidence="22">
        <dbReference type="Rhea" id="RHEA:37912"/>
    </physiologicalReaction>
</comment>
<evidence type="ECO:0000256" key="20">
    <source>
        <dbReference type="ARBA" id="ARBA00047807"/>
    </source>
</evidence>
<feature type="transmembrane region" description="Helical" evidence="32">
    <location>
        <begin position="289"/>
        <end position="308"/>
    </location>
</feature>